<sequence>MARVWPASKFGLPSTSADEVEVQLPPPEVQDALIDLYFTYVHATFPIVYKSRFLSEYNERRVASIGSPSAASSYSTPRPEPTQEITPLLLLSVFAVAARFKDDEEPLPANGMGIRMAYDLGLNCDSSKWKIHGRDLFSPEESQTRRQIWWACMLADRYGSFYMGRPIMIKDGDHDTLLPDVDPDEDRTLWQPLQQFDNTLYHPVPGRVMSAFCAASRLSVIMGSIMTKVYPIHPPVGESRQALLSDLESRLDQWYITLPEHLRYDSVGKRLAPPPGVLFLHIRYWGAVLLLYRAFIPNWKRLDDTVRKSSIGYRAFDLAGAAASHLSSIVTVYRETFSLRRASPFMTSYLLGTGIMHILTLTLRPETVEASFGLKQCMAALKDLELAWPSAARAWELLNGVHLGNNTTATYWEIPSSQQDRSKSKRAADDAFGQNRPADYGQREVYGSLPNEQPQNNNANGVQDLSTRLMAHMLGLDMPGVVPSTSFFPGYEWWPRTNQGYPQPPPQQATQQVTFSGQGSDHDLLGNVSDPSMVAPELDWTLQSMAPPGPQVPPAMSNININYPYDFQQFGT</sequence>
<evidence type="ECO:0000256" key="4">
    <source>
        <dbReference type="ARBA" id="ARBA00023125"/>
    </source>
</evidence>
<dbReference type="InterPro" id="IPR051615">
    <property type="entry name" value="Transcr_Regulatory_Elem"/>
</dbReference>
<dbReference type="OrthoDB" id="2123952at2759"/>
<dbReference type="GO" id="GO:0003677">
    <property type="term" value="F:DNA binding"/>
    <property type="evidence" value="ECO:0007669"/>
    <property type="project" value="UniProtKB-KW"/>
</dbReference>
<evidence type="ECO:0000256" key="5">
    <source>
        <dbReference type="ARBA" id="ARBA00023163"/>
    </source>
</evidence>
<evidence type="ECO:0000259" key="8">
    <source>
        <dbReference type="SMART" id="SM00906"/>
    </source>
</evidence>
<feature type="non-terminal residue" evidence="9">
    <location>
        <position position="1"/>
    </location>
</feature>
<keyword evidence="5" id="KW-0804">Transcription</keyword>
<keyword evidence="6" id="KW-0539">Nucleus</keyword>
<evidence type="ECO:0000313" key="9">
    <source>
        <dbReference type="EMBL" id="KAJ2932826.1"/>
    </source>
</evidence>
<evidence type="ECO:0000256" key="7">
    <source>
        <dbReference type="SAM" id="MobiDB-lite"/>
    </source>
</evidence>
<name>A0A9W8MJC9_9AGAR</name>
<dbReference type="InterPro" id="IPR007219">
    <property type="entry name" value="XnlR_reg_dom"/>
</dbReference>
<keyword evidence="2" id="KW-0862">Zinc</keyword>
<dbReference type="PANTHER" id="PTHR31313:SF81">
    <property type="entry name" value="TY1 ENHANCER ACTIVATOR"/>
    <property type="match status" value="1"/>
</dbReference>
<accession>A0A9W8MJC9</accession>
<dbReference type="Pfam" id="PF04082">
    <property type="entry name" value="Fungal_trans"/>
    <property type="match status" value="2"/>
</dbReference>
<keyword evidence="10" id="KW-1185">Reference proteome</keyword>
<protein>
    <recommendedName>
        <fullName evidence="8">Xylanolytic transcriptional activator regulatory domain-containing protein</fullName>
    </recommendedName>
</protein>
<dbReference type="Proteomes" id="UP001140091">
    <property type="component" value="Unassembled WGS sequence"/>
</dbReference>
<dbReference type="PANTHER" id="PTHR31313">
    <property type="entry name" value="TY1 ENHANCER ACTIVATOR"/>
    <property type="match status" value="1"/>
</dbReference>
<proteinExistence type="predicted"/>
<dbReference type="SMART" id="SM00906">
    <property type="entry name" value="Fungal_trans"/>
    <property type="match status" value="1"/>
</dbReference>
<gene>
    <name evidence="9" type="ORF">H1R20_g4300</name>
</gene>
<evidence type="ECO:0000313" key="10">
    <source>
        <dbReference type="Proteomes" id="UP001140091"/>
    </source>
</evidence>
<evidence type="ECO:0000256" key="6">
    <source>
        <dbReference type="ARBA" id="ARBA00023242"/>
    </source>
</evidence>
<feature type="domain" description="Xylanolytic transcriptional activator regulatory" evidence="8">
    <location>
        <begin position="106"/>
        <end position="185"/>
    </location>
</feature>
<keyword evidence="4" id="KW-0238">DNA-binding</keyword>
<dbReference type="AlphaFoldDB" id="A0A9W8MJC9"/>
<dbReference type="CDD" id="cd12148">
    <property type="entry name" value="fungal_TF_MHR"/>
    <property type="match status" value="1"/>
</dbReference>
<feature type="compositionally biased region" description="Polar residues" evidence="7">
    <location>
        <begin position="450"/>
        <end position="461"/>
    </location>
</feature>
<reference evidence="9" key="1">
    <citation type="submission" date="2022-06" db="EMBL/GenBank/DDBJ databases">
        <title>Genome Sequence of Candolleomyces eurysporus.</title>
        <authorList>
            <person name="Buettner E."/>
        </authorList>
    </citation>
    <scope>NUCLEOTIDE SEQUENCE</scope>
    <source>
        <strain evidence="9">VTCC 930004</strain>
    </source>
</reference>
<organism evidence="9 10">
    <name type="scientific">Candolleomyces eurysporus</name>
    <dbReference type="NCBI Taxonomy" id="2828524"/>
    <lineage>
        <taxon>Eukaryota</taxon>
        <taxon>Fungi</taxon>
        <taxon>Dikarya</taxon>
        <taxon>Basidiomycota</taxon>
        <taxon>Agaricomycotina</taxon>
        <taxon>Agaricomycetes</taxon>
        <taxon>Agaricomycetidae</taxon>
        <taxon>Agaricales</taxon>
        <taxon>Agaricineae</taxon>
        <taxon>Psathyrellaceae</taxon>
        <taxon>Candolleomyces</taxon>
    </lineage>
</organism>
<keyword evidence="3" id="KW-0805">Transcription regulation</keyword>
<evidence type="ECO:0000256" key="3">
    <source>
        <dbReference type="ARBA" id="ARBA00023015"/>
    </source>
</evidence>
<dbReference type="EMBL" id="JANBPK010000759">
    <property type="protein sequence ID" value="KAJ2932826.1"/>
    <property type="molecule type" value="Genomic_DNA"/>
</dbReference>
<dbReference type="GO" id="GO:0006351">
    <property type="term" value="P:DNA-templated transcription"/>
    <property type="evidence" value="ECO:0007669"/>
    <property type="project" value="InterPro"/>
</dbReference>
<evidence type="ECO:0000256" key="2">
    <source>
        <dbReference type="ARBA" id="ARBA00022833"/>
    </source>
</evidence>
<keyword evidence="1" id="KW-0479">Metal-binding</keyword>
<dbReference type="GO" id="GO:0008270">
    <property type="term" value="F:zinc ion binding"/>
    <property type="evidence" value="ECO:0007669"/>
    <property type="project" value="InterPro"/>
</dbReference>
<comment type="caution">
    <text evidence="9">The sequence shown here is derived from an EMBL/GenBank/DDBJ whole genome shotgun (WGS) entry which is preliminary data.</text>
</comment>
<evidence type="ECO:0000256" key="1">
    <source>
        <dbReference type="ARBA" id="ARBA00022723"/>
    </source>
</evidence>
<feature type="region of interest" description="Disordered" evidence="7">
    <location>
        <begin position="413"/>
        <end position="461"/>
    </location>
</feature>
<feature type="compositionally biased region" description="Basic and acidic residues" evidence="7">
    <location>
        <begin position="420"/>
        <end position="429"/>
    </location>
</feature>